<dbReference type="Pfam" id="PF00753">
    <property type="entry name" value="Lactamase_B"/>
    <property type="match status" value="1"/>
</dbReference>
<evidence type="ECO:0000313" key="2">
    <source>
        <dbReference type="EMBL" id="UYP46686.1"/>
    </source>
</evidence>
<feature type="domain" description="Metallo-beta-lactamase" evidence="1">
    <location>
        <begin position="30"/>
        <end position="206"/>
    </location>
</feature>
<accession>A0ABY6HTE5</accession>
<dbReference type="SMART" id="SM00849">
    <property type="entry name" value="Lactamase_B"/>
    <property type="match status" value="1"/>
</dbReference>
<evidence type="ECO:0000259" key="1">
    <source>
        <dbReference type="SMART" id="SM00849"/>
    </source>
</evidence>
<protein>
    <recommendedName>
        <fullName evidence="1">Metallo-beta-lactamase domain-containing protein</fullName>
    </recommendedName>
</protein>
<dbReference type="InterPro" id="IPR001279">
    <property type="entry name" value="Metallo-B-lactamas"/>
</dbReference>
<dbReference type="EMBL" id="CP104013">
    <property type="protein sequence ID" value="UYP46686.1"/>
    <property type="molecule type" value="Genomic_DNA"/>
</dbReference>
<gene>
    <name evidence="2" type="ORF">NEF87_002971</name>
</gene>
<evidence type="ECO:0000313" key="3">
    <source>
        <dbReference type="Proteomes" id="UP001208689"/>
    </source>
</evidence>
<name>A0ABY6HTE5_9ARCH</name>
<reference evidence="2" key="1">
    <citation type="submission" date="2022-09" db="EMBL/GenBank/DDBJ databases">
        <title>Actin cytoskeleton and complex cell architecture in an #Asgard archaeon.</title>
        <authorList>
            <person name="Ponce Toledo R.I."/>
            <person name="Schleper C."/>
            <person name="Rodrigues Oliveira T."/>
            <person name="Wollweber F."/>
            <person name="Xu J."/>
            <person name="Rittmann S."/>
            <person name="Klingl A."/>
            <person name="Pilhofer M."/>
        </authorList>
    </citation>
    <scope>NUCLEOTIDE SEQUENCE</scope>
    <source>
        <strain evidence="2">B-35</strain>
    </source>
</reference>
<proteinExistence type="predicted"/>
<keyword evidence="3" id="KW-1185">Reference proteome</keyword>
<organism evidence="2 3">
    <name type="scientific">Candidatus Lokiarchaeum ossiferum</name>
    <dbReference type="NCBI Taxonomy" id="2951803"/>
    <lineage>
        <taxon>Archaea</taxon>
        <taxon>Promethearchaeati</taxon>
        <taxon>Promethearchaeota</taxon>
        <taxon>Promethearchaeia</taxon>
        <taxon>Promethearchaeales</taxon>
        <taxon>Promethearchaeaceae</taxon>
        <taxon>Candidatus Lokiarchaeum</taxon>
    </lineage>
</organism>
<dbReference type="Gene3D" id="3.60.15.10">
    <property type="entry name" value="Ribonuclease Z/Hydroxyacylglutathione hydrolase-like"/>
    <property type="match status" value="1"/>
</dbReference>
<dbReference type="Proteomes" id="UP001208689">
    <property type="component" value="Chromosome"/>
</dbReference>
<dbReference type="InterPro" id="IPR036866">
    <property type="entry name" value="RibonucZ/Hydroxyglut_hydro"/>
</dbReference>
<dbReference type="SUPFAM" id="SSF56281">
    <property type="entry name" value="Metallo-hydrolase/oxidoreductase"/>
    <property type="match status" value="1"/>
</dbReference>
<dbReference type="InterPro" id="IPR050855">
    <property type="entry name" value="NDM-1-like"/>
</dbReference>
<sequence length="298" mass="34522">MVHQEEKVKIIEVGSRGVAFSFYEDFMGDTTFSYLIKGNNHLFLFDTFCGPDSMSFIKKYIQEQKLEQFPLIIVITHGHWDHFWGNCAFPESEIISHTICRSGMEQSAQADLERMQEKAQGEVTIMLPTLVFEEKISFPAEGIEIFHAPGHTPDQLSVYDNIDKVLIIGDNIEDPMPYINETDTSQYIKTLKNYKKIEWKQLIPGHGEIQTSSKLLNANLDYIQKFMDLKTHWDDFKENEKKMHFINLCTVGKKLFEEHKPFQARSMLVEALKIGKDLEGDYIKQKNEEAAKLLEKLS</sequence>
<dbReference type="PANTHER" id="PTHR42951">
    <property type="entry name" value="METALLO-BETA-LACTAMASE DOMAIN-CONTAINING"/>
    <property type="match status" value="1"/>
</dbReference>